<feature type="domain" description="BPL/LPL catalytic" evidence="1">
    <location>
        <begin position="35"/>
        <end position="239"/>
    </location>
</feature>
<comment type="caution">
    <text evidence="2">The sequence shown here is derived from an EMBL/GenBank/DDBJ whole genome shotgun (WGS) entry which is preliminary data.</text>
</comment>
<dbReference type="Gene3D" id="3.30.930.10">
    <property type="entry name" value="Bira Bifunctional Protein, Domain 2"/>
    <property type="match status" value="1"/>
</dbReference>
<dbReference type="Pfam" id="PF21948">
    <property type="entry name" value="LplA-B_cat"/>
    <property type="match status" value="1"/>
</dbReference>
<sequence length="273" mass="30035">MSFPTARWRLLWSPPADGATNMAVDVAIAEAVAAGEAPPTLRFYRWDPPCLSLGRHQPVDEVDLPRCRMDGVEVVRRPTGGRAILHANELTYSVVFPEIDPRAAGGVLETFRRFADAFVRALRDLGVPGVALAPRLDPAARGDGFVCFEVPTDYELTVHGRKIMGSAQWRHRGVVLQHGSLPLEGDPGAIAVYLKSGPDPERLRRRAITLREAAGRPVTFEEAAAAIVDAFRSLLAIEAQPGDLTPEERRRIPEWRGRLSVLRQARAMPAEPF</sequence>
<dbReference type="PROSITE" id="PS51733">
    <property type="entry name" value="BPL_LPL_CATALYTIC"/>
    <property type="match status" value="1"/>
</dbReference>
<dbReference type="EMBL" id="BEHY01000108">
    <property type="protein sequence ID" value="GBD10115.1"/>
    <property type="molecule type" value="Genomic_DNA"/>
</dbReference>
<dbReference type="PANTHER" id="PTHR43679:SF2">
    <property type="entry name" value="OCTANOYL-[GCVH]:PROTEIN N-OCTANOYLTRANSFERASE"/>
    <property type="match status" value="1"/>
</dbReference>
<dbReference type="InterPro" id="IPR050664">
    <property type="entry name" value="Octanoyltrans_LipM/LipL"/>
</dbReference>
<proteinExistence type="predicted"/>
<dbReference type="PANTHER" id="PTHR43679">
    <property type="entry name" value="OCTANOYLTRANSFERASE LIPM-RELATED"/>
    <property type="match status" value="1"/>
</dbReference>
<dbReference type="CDD" id="cd16443">
    <property type="entry name" value="LplA"/>
    <property type="match status" value="1"/>
</dbReference>
<keyword evidence="2" id="KW-0012">Acyltransferase</keyword>
<evidence type="ECO:0000313" key="3">
    <source>
        <dbReference type="Proteomes" id="UP000236642"/>
    </source>
</evidence>
<dbReference type="Proteomes" id="UP000236642">
    <property type="component" value="Unassembled WGS sequence"/>
</dbReference>
<protein>
    <submittedName>
        <fullName evidence="2">Octanoyltransferase LipM</fullName>
        <ecNumber evidence="2">2.3.1.181</ecNumber>
    </submittedName>
</protein>
<dbReference type="AlphaFoldDB" id="A0A2H5Y9H9"/>
<gene>
    <name evidence="2" type="primary">lipM</name>
    <name evidence="2" type="ORF">HRbin22_02380</name>
</gene>
<name>A0A2H5Y9H9_9CHLR</name>
<dbReference type="SUPFAM" id="SSF55681">
    <property type="entry name" value="Class II aaRS and biotin synthetases"/>
    <property type="match status" value="1"/>
</dbReference>
<dbReference type="GO" id="GO:0033819">
    <property type="term" value="F:lipoyl(octanoyl) transferase activity"/>
    <property type="evidence" value="ECO:0007669"/>
    <property type="project" value="UniProtKB-EC"/>
</dbReference>
<reference evidence="3" key="1">
    <citation type="submission" date="2017-09" db="EMBL/GenBank/DDBJ databases">
        <title>Metaegenomics of thermophilic ammonia-oxidizing enrichment culture.</title>
        <authorList>
            <person name="Kato S."/>
            <person name="Suzuki K."/>
        </authorList>
    </citation>
    <scope>NUCLEOTIDE SEQUENCE [LARGE SCALE GENOMIC DNA]</scope>
</reference>
<evidence type="ECO:0000259" key="1">
    <source>
        <dbReference type="PROSITE" id="PS51733"/>
    </source>
</evidence>
<organism evidence="2 3">
    <name type="scientific">Candidatus Thermoflexus japonica</name>
    <dbReference type="NCBI Taxonomy" id="2035417"/>
    <lineage>
        <taxon>Bacteria</taxon>
        <taxon>Bacillati</taxon>
        <taxon>Chloroflexota</taxon>
        <taxon>Thermoflexia</taxon>
        <taxon>Thermoflexales</taxon>
        <taxon>Thermoflexaceae</taxon>
        <taxon>Thermoflexus</taxon>
    </lineage>
</organism>
<dbReference type="EC" id="2.3.1.181" evidence="2"/>
<dbReference type="InterPro" id="IPR004143">
    <property type="entry name" value="BPL_LPL_catalytic"/>
</dbReference>
<keyword evidence="2" id="KW-0808">Transferase</keyword>
<evidence type="ECO:0000313" key="2">
    <source>
        <dbReference type="EMBL" id="GBD10115.1"/>
    </source>
</evidence>
<accession>A0A2H5Y9H9</accession>
<dbReference type="InterPro" id="IPR045864">
    <property type="entry name" value="aa-tRNA-synth_II/BPL/LPL"/>
</dbReference>